<dbReference type="PROSITE" id="PS50110">
    <property type="entry name" value="RESPONSE_REGULATORY"/>
    <property type="match status" value="2"/>
</dbReference>
<dbReference type="PANTHER" id="PTHR44591">
    <property type="entry name" value="STRESS RESPONSE REGULATOR PROTEIN 1"/>
    <property type="match status" value="1"/>
</dbReference>
<dbReference type="CDD" id="cd00156">
    <property type="entry name" value="REC"/>
    <property type="match status" value="1"/>
</dbReference>
<dbReference type="Gene3D" id="3.40.50.2300">
    <property type="match status" value="2"/>
</dbReference>
<dbReference type="AlphaFoldDB" id="A0A1G1KX86"/>
<accession>A0A1G1KX86</accession>
<evidence type="ECO:0000256" key="1">
    <source>
        <dbReference type="ARBA" id="ARBA00022553"/>
    </source>
</evidence>
<dbReference type="GO" id="GO:0000160">
    <property type="term" value="P:phosphorelay signal transduction system"/>
    <property type="evidence" value="ECO:0007669"/>
    <property type="project" value="InterPro"/>
</dbReference>
<sequence>MSSKPTTVLIVDDNISVIEQLTLHFKKRNYEPIATADPTVVERTLDTFNVDLMLLDLKMERLTGYDILKMMREKKLNIPVLIITAYYKDEKDKLAELGVTEKDIIVKPFNSFEDVEKKINQKLNRIVIPGEFHSEYEDKIYRSNTTRVVIIDDEEDICDFIKEALIDRNYQVEIFDRGDRGLEYVLNNECHIVVVDIHIPGSSGHDIIKQILAKKPALKIIPITAGYEQGAKDGLAAVGFPAEKLILKPFKLPNLVELIKVYATELGTLKV</sequence>
<protein>
    <recommendedName>
        <fullName evidence="3">Response regulatory domain-containing protein</fullName>
    </recommendedName>
</protein>
<keyword evidence="1 2" id="KW-0597">Phosphoprotein</keyword>
<feature type="domain" description="Response regulatory" evidence="3">
    <location>
        <begin position="147"/>
        <end position="263"/>
    </location>
</feature>
<feature type="domain" description="Response regulatory" evidence="3">
    <location>
        <begin position="7"/>
        <end position="122"/>
    </location>
</feature>
<feature type="modified residue" description="4-aspartylphosphate" evidence="2">
    <location>
        <position position="196"/>
    </location>
</feature>
<gene>
    <name evidence="4" type="ORF">A3G33_08520</name>
</gene>
<dbReference type="SMART" id="SM00448">
    <property type="entry name" value="REC"/>
    <property type="match status" value="2"/>
</dbReference>
<dbReference type="PANTHER" id="PTHR44591:SF3">
    <property type="entry name" value="RESPONSE REGULATORY DOMAIN-CONTAINING PROTEIN"/>
    <property type="match status" value="1"/>
</dbReference>
<evidence type="ECO:0000313" key="5">
    <source>
        <dbReference type="Proteomes" id="UP000178187"/>
    </source>
</evidence>
<dbReference type="SUPFAM" id="SSF52172">
    <property type="entry name" value="CheY-like"/>
    <property type="match status" value="2"/>
</dbReference>
<evidence type="ECO:0000259" key="3">
    <source>
        <dbReference type="PROSITE" id="PS50110"/>
    </source>
</evidence>
<comment type="caution">
    <text evidence="4">The sequence shown here is derived from an EMBL/GenBank/DDBJ whole genome shotgun (WGS) entry which is preliminary data.</text>
</comment>
<evidence type="ECO:0000313" key="4">
    <source>
        <dbReference type="EMBL" id="OGW97209.1"/>
    </source>
</evidence>
<reference evidence="4 5" key="1">
    <citation type="journal article" date="2016" name="Nat. Commun.">
        <title>Thousands of microbial genomes shed light on interconnected biogeochemical processes in an aquifer system.</title>
        <authorList>
            <person name="Anantharaman K."/>
            <person name="Brown C.T."/>
            <person name="Hug L.A."/>
            <person name="Sharon I."/>
            <person name="Castelle C.J."/>
            <person name="Probst A.J."/>
            <person name="Thomas B.C."/>
            <person name="Singh A."/>
            <person name="Wilkins M.J."/>
            <person name="Karaoz U."/>
            <person name="Brodie E.L."/>
            <person name="Williams K.H."/>
            <person name="Hubbard S.S."/>
            <person name="Banfield J.F."/>
        </authorList>
    </citation>
    <scope>NUCLEOTIDE SEQUENCE [LARGE SCALE GENOMIC DNA]</scope>
</reference>
<feature type="modified residue" description="4-aspartylphosphate" evidence="2">
    <location>
        <position position="56"/>
    </location>
</feature>
<dbReference type="InterPro" id="IPR011006">
    <property type="entry name" value="CheY-like_superfamily"/>
</dbReference>
<dbReference type="InterPro" id="IPR001789">
    <property type="entry name" value="Sig_transdc_resp-reg_receiver"/>
</dbReference>
<dbReference type="Pfam" id="PF00072">
    <property type="entry name" value="Response_reg"/>
    <property type="match status" value="2"/>
</dbReference>
<dbReference type="EMBL" id="MHFR01000043">
    <property type="protein sequence ID" value="OGW97209.1"/>
    <property type="molecule type" value="Genomic_DNA"/>
</dbReference>
<dbReference type="Proteomes" id="UP000178187">
    <property type="component" value="Unassembled WGS sequence"/>
</dbReference>
<proteinExistence type="predicted"/>
<name>A0A1G1KX86_9BACT</name>
<dbReference type="InterPro" id="IPR050595">
    <property type="entry name" value="Bact_response_regulator"/>
</dbReference>
<organism evidence="4 5">
    <name type="scientific">Candidatus Danuiimicrobium aquiferis</name>
    <dbReference type="NCBI Taxonomy" id="1801832"/>
    <lineage>
        <taxon>Bacteria</taxon>
        <taxon>Pseudomonadati</taxon>
        <taxon>Candidatus Omnitrophota</taxon>
        <taxon>Candidatus Danuiimicrobium</taxon>
    </lineage>
</organism>
<evidence type="ECO:0000256" key="2">
    <source>
        <dbReference type="PROSITE-ProRule" id="PRU00169"/>
    </source>
</evidence>